<evidence type="ECO:0000313" key="3">
    <source>
        <dbReference type="Proteomes" id="UP000294743"/>
    </source>
</evidence>
<feature type="transmembrane region" description="Helical" evidence="1">
    <location>
        <begin position="210"/>
        <end position="229"/>
    </location>
</feature>
<dbReference type="PANTHER" id="PTHR38454">
    <property type="entry name" value="INTEGRAL MEMBRANE PROTEIN-RELATED"/>
    <property type="match status" value="1"/>
</dbReference>
<feature type="transmembrane region" description="Helical" evidence="1">
    <location>
        <begin position="7"/>
        <end position="23"/>
    </location>
</feature>
<evidence type="ECO:0000256" key="1">
    <source>
        <dbReference type="SAM" id="Phobius"/>
    </source>
</evidence>
<name>A0A4R8A9L7_9FIRM</name>
<keyword evidence="3" id="KW-1185">Reference proteome</keyword>
<dbReference type="EMBL" id="SODD01000001">
    <property type="protein sequence ID" value="TDW26411.1"/>
    <property type="molecule type" value="Genomic_DNA"/>
</dbReference>
<keyword evidence="1" id="KW-0472">Membrane</keyword>
<organism evidence="2 3">
    <name type="scientific">Breznakia blatticola</name>
    <dbReference type="NCBI Taxonomy" id="1754012"/>
    <lineage>
        <taxon>Bacteria</taxon>
        <taxon>Bacillati</taxon>
        <taxon>Bacillota</taxon>
        <taxon>Erysipelotrichia</taxon>
        <taxon>Erysipelotrichales</taxon>
        <taxon>Erysipelotrichaceae</taxon>
        <taxon>Breznakia</taxon>
    </lineage>
</organism>
<dbReference type="RefSeq" id="WP_134167417.1">
    <property type="nucleotide sequence ID" value="NZ_SODD01000001.1"/>
</dbReference>
<feature type="transmembrane region" description="Helical" evidence="1">
    <location>
        <begin position="70"/>
        <end position="89"/>
    </location>
</feature>
<accession>A0A4R8A9L7</accession>
<feature type="transmembrane region" description="Helical" evidence="1">
    <location>
        <begin position="286"/>
        <end position="308"/>
    </location>
</feature>
<feature type="transmembrane region" description="Helical" evidence="1">
    <location>
        <begin position="148"/>
        <end position="164"/>
    </location>
</feature>
<feature type="transmembrane region" description="Helical" evidence="1">
    <location>
        <begin position="96"/>
        <end position="116"/>
    </location>
</feature>
<gene>
    <name evidence="2" type="ORF">EDD63_101126</name>
</gene>
<keyword evidence="1" id="KW-0812">Transmembrane</keyword>
<sequence>MKKRQLFIYICIFTIGVCIPIVLHDASTLFGSTTDYVNQHIQIAKAIRQAVYQQGFFPNFMDSLGAGQNIYNFAYYGLFRLDILISLLLPNVDMYTIISTYMICMYAISLCLFYKLLKEHQLTDSIACIMVLLFALSSYSFQIHRQILFVNYLPFLLLSMLVIKKGKSQLWLVLLFACIILHSFFFSLSCAVVLAIYTLYLNHDKPIKQLFILGLHIGFAYLLCSFYLLPTGLAILANSRSDAVVASIAPIDLSFSTILYDKYGMGLTFISLFSLFLALRSKKLRILAVILLLLCCIPICSYILNFALYVRPKAFIPFIPLVLLVTGLVIQQISKHEISWKSYDVLFIVLVIVASKSPTLVAMDALLTISILLCIYYQQQALFANAALLAAIITCQVNNQYETYEKKANYQKLTSLENNSDIHALDLENYRFEDLRFVSTSVNTASPKLKRTSMYTSINNSSYNIFFYDVMMQAIPSKNRVITSYQHNPVFAKLMGIRYLYTTKKYVPIGYEVYAETKDYKILENKEVRPIAYGTSKLLHTDVFEKLSAVEKLQALQSYLITDNTSNQAYENKVQSVAFQPTFTKQSTSLQLEMKNDTLLVQAKKKASVDLTLEQDIKGILVIEFDVEDISNIAKQDMYIDIQGVRNKLSSLHAAYPNHNTHFTYTLSDAKELKKLHLTFSEGNYKLTNIQLHQFEDVSIDQLHLDTFTQIESDAVLEGTITMQEDGMFATSLPMQDGYQLYVDGKKLTIETVNTTFVGTKLSKGSHTIKLIYTPPGKPLGFLISGCMFIILCLKGVWERRPYVQHRQTTH</sequence>
<dbReference type="PANTHER" id="PTHR38454:SF1">
    <property type="entry name" value="INTEGRAL MEMBRANE PROTEIN"/>
    <property type="match status" value="1"/>
</dbReference>
<feature type="transmembrane region" description="Helical" evidence="1">
    <location>
        <begin position="122"/>
        <end position="141"/>
    </location>
</feature>
<dbReference type="InterPro" id="IPR018580">
    <property type="entry name" value="Uncharacterised_YfhO"/>
</dbReference>
<evidence type="ECO:0000313" key="2">
    <source>
        <dbReference type="EMBL" id="TDW26411.1"/>
    </source>
</evidence>
<reference evidence="2 3" key="1">
    <citation type="submission" date="2019-03" db="EMBL/GenBank/DDBJ databases">
        <title>Genomic Encyclopedia of Type Strains, Phase IV (KMG-IV): sequencing the most valuable type-strain genomes for metagenomic binning, comparative biology and taxonomic classification.</title>
        <authorList>
            <person name="Goeker M."/>
        </authorList>
    </citation>
    <scope>NUCLEOTIDE SEQUENCE [LARGE SCALE GENOMIC DNA]</scope>
    <source>
        <strain evidence="2 3">DSM 28867</strain>
    </source>
</reference>
<feature type="transmembrane region" description="Helical" evidence="1">
    <location>
        <begin position="263"/>
        <end position="279"/>
    </location>
</feature>
<feature type="transmembrane region" description="Helical" evidence="1">
    <location>
        <begin position="314"/>
        <end position="333"/>
    </location>
</feature>
<proteinExistence type="predicted"/>
<comment type="caution">
    <text evidence="2">The sequence shown here is derived from an EMBL/GenBank/DDBJ whole genome shotgun (WGS) entry which is preliminary data.</text>
</comment>
<dbReference type="Proteomes" id="UP000294743">
    <property type="component" value="Unassembled WGS sequence"/>
</dbReference>
<feature type="transmembrane region" description="Helical" evidence="1">
    <location>
        <begin position="345"/>
        <end position="378"/>
    </location>
</feature>
<dbReference type="AlphaFoldDB" id="A0A4R8A9L7"/>
<protein>
    <submittedName>
        <fullName evidence="2">Putative membrane protein YfhO</fullName>
    </submittedName>
</protein>
<feature type="transmembrane region" description="Helical" evidence="1">
    <location>
        <begin position="170"/>
        <end position="198"/>
    </location>
</feature>
<dbReference type="OrthoDB" id="1637636at2"/>
<dbReference type="Pfam" id="PF09586">
    <property type="entry name" value="YfhO"/>
    <property type="match status" value="1"/>
</dbReference>
<feature type="transmembrane region" description="Helical" evidence="1">
    <location>
        <begin position="780"/>
        <end position="798"/>
    </location>
</feature>
<keyword evidence="1" id="KW-1133">Transmembrane helix</keyword>